<dbReference type="FunFam" id="1.20.58.420:FF:000003">
    <property type="entry name" value="ATLastiN (Endoplasmic reticulum GTPase) related"/>
    <property type="match status" value="1"/>
</dbReference>
<keyword evidence="2" id="KW-0378">Hydrolase</keyword>
<dbReference type="Pfam" id="PF02263">
    <property type="entry name" value="GBP"/>
    <property type="match status" value="1"/>
</dbReference>
<evidence type="ECO:0000256" key="5">
    <source>
        <dbReference type="SAM" id="MobiDB-lite"/>
    </source>
</evidence>
<dbReference type="InterPro" id="IPR015894">
    <property type="entry name" value="Guanylate-bd_N"/>
</dbReference>
<evidence type="ECO:0000313" key="9">
    <source>
        <dbReference type="Proteomes" id="UP000580250"/>
    </source>
</evidence>
<dbReference type="InterPro" id="IPR030386">
    <property type="entry name" value="G_GB1_RHD3_dom"/>
</dbReference>
<protein>
    <recommendedName>
        <fullName evidence="7">GB1/RHD3-type G domain-containing protein</fullName>
    </recommendedName>
</protein>
<feature type="transmembrane region" description="Helical" evidence="6">
    <location>
        <begin position="604"/>
        <end position="624"/>
    </location>
</feature>
<proteinExistence type="inferred from homology"/>
<evidence type="ECO:0000259" key="7">
    <source>
        <dbReference type="PROSITE" id="PS51715"/>
    </source>
</evidence>
<organism evidence="8 9">
    <name type="scientific">Meloidogyne enterolobii</name>
    <name type="common">Root-knot nematode worm</name>
    <name type="synonym">Meloidogyne mayaguensis</name>
    <dbReference type="NCBI Taxonomy" id="390850"/>
    <lineage>
        <taxon>Eukaryota</taxon>
        <taxon>Metazoa</taxon>
        <taxon>Ecdysozoa</taxon>
        <taxon>Nematoda</taxon>
        <taxon>Chromadorea</taxon>
        <taxon>Rhabditida</taxon>
        <taxon>Tylenchina</taxon>
        <taxon>Tylenchomorpha</taxon>
        <taxon>Tylenchoidea</taxon>
        <taxon>Meloidogynidae</taxon>
        <taxon>Meloidogyninae</taxon>
        <taxon>Meloidogyne</taxon>
    </lineage>
</organism>
<evidence type="ECO:0000256" key="6">
    <source>
        <dbReference type="SAM" id="Phobius"/>
    </source>
</evidence>
<dbReference type="OrthoDB" id="7788754at2759"/>
<dbReference type="InterPro" id="IPR036543">
    <property type="entry name" value="Guanylate-bd_C_sf"/>
</dbReference>
<feature type="region of interest" description="Disordered" evidence="5">
    <location>
        <begin position="1"/>
        <end position="36"/>
    </location>
</feature>
<evidence type="ECO:0000256" key="3">
    <source>
        <dbReference type="ARBA" id="ARBA00023134"/>
    </source>
</evidence>
<gene>
    <name evidence="8" type="ORF">MENT_LOCUS10614</name>
</gene>
<dbReference type="PANTHER" id="PTHR10751">
    <property type="entry name" value="GUANYLATE BINDING PROTEIN"/>
    <property type="match status" value="1"/>
</dbReference>
<keyword evidence="6" id="KW-0472">Membrane</keyword>
<evidence type="ECO:0000256" key="1">
    <source>
        <dbReference type="ARBA" id="ARBA00022741"/>
    </source>
</evidence>
<dbReference type="InterPro" id="IPR027417">
    <property type="entry name" value="P-loop_NTPase"/>
</dbReference>
<dbReference type="PROSITE" id="PS51715">
    <property type="entry name" value="G_GB1_RHD3"/>
    <property type="match status" value="1"/>
</dbReference>
<dbReference type="GO" id="GO:0003924">
    <property type="term" value="F:GTPase activity"/>
    <property type="evidence" value="ECO:0007669"/>
    <property type="project" value="InterPro"/>
</dbReference>
<dbReference type="SUPFAM" id="SSF48340">
    <property type="entry name" value="Interferon-induced guanylate-binding protein 1 (GBP1), C-terminal domain"/>
    <property type="match status" value="1"/>
</dbReference>
<evidence type="ECO:0000313" key="8">
    <source>
        <dbReference type="EMBL" id="CAD2152029.1"/>
    </source>
</evidence>
<comment type="similarity">
    <text evidence="4">Belongs to the TRAFAC class dynamin-like GTPase superfamily. GB1/RHD3 GTPase family.</text>
</comment>
<feature type="transmembrane region" description="Helical" evidence="6">
    <location>
        <begin position="631"/>
        <end position="650"/>
    </location>
</feature>
<dbReference type="Gene3D" id="3.40.50.300">
    <property type="entry name" value="P-loop containing nucleotide triphosphate hydrolases"/>
    <property type="match status" value="1"/>
</dbReference>
<dbReference type="GO" id="GO:0005525">
    <property type="term" value="F:GTP binding"/>
    <property type="evidence" value="ECO:0007669"/>
    <property type="project" value="UniProtKB-KW"/>
</dbReference>
<keyword evidence="1" id="KW-0547">Nucleotide-binding</keyword>
<dbReference type="Proteomes" id="UP000580250">
    <property type="component" value="Unassembled WGS sequence"/>
</dbReference>
<evidence type="ECO:0000256" key="4">
    <source>
        <dbReference type="PROSITE-ProRule" id="PRU01052"/>
    </source>
</evidence>
<dbReference type="SUPFAM" id="SSF52540">
    <property type="entry name" value="P-loop containing nucleoside triphosphate hydrolases"/>
    <property type="match status" value="1"/>
</dbReference>
<keyword evidence="6" id="KW-0812">Transmembrane</keyword>
<dbReference type="Gene3D" id="1.20.58.420">
    <property type="entry name" value="AHSP"/>
    <property type="match status" value="1"/>
</dbReference>
<name>A0A6V7UBT6_MELEN</name>
<sequence length="666" mass="74448">MASSVARISRQKARKREATKPAPTTKRNLRNSTPARLNKKEIKVNFSNNNSPQLINLINLKNKKEENLNNYLIGNSSGGIGRNFDKEKGGTNLIGEEDKLTNDNNNLFILNNTPHFIFKPNYSAIRQRRISQMENRSRIRPVQLFSVNSSNPNVLKLNKSALNTALGHSSIANRKIVVLSITGTHRKGKSFLLNFFLDYLYKLQYTQKNQDLELEEWINDEDIVEGFTYKAGPKRCTAGIWIWAEPILIDIPSGERYAVLLMDVQGCIDQSVINGTSCTNTTNNLFTSSILNNNTNNLQHPAILALSTMLSSIQCLNSSETISEELIQMLTFFTDYGRLALTEAKELGKPFQSLAFIVRDFKLEDELIYGIEGGARFLAKVLPEAISEKRENLNPKITEVRKNINQCFGQGVNCYLMPHPGPKVADQNSGFKGQVKEIKQLFRDEVKRLVESLVSPSVIRPKLLNGKPVTVRKFIECVKEYSRLFDSSELPEPRSILNSNLQLICVEYALDAKLAYCKAMDRTTRSSRMMAEKKLLEAHIKNGIKALNIYDKCPKIYSGDIRIQNLGRLQESINHELERYQRLNEEKRVTTCTSAMLACGDSPLFGLGLGGAASGAVAATVITLQMGVVSAGIVAIPVSLTALFGIWVYVTLKPSVKSCLGLEKDN</sequence>
<keyword evidence="3" id="KW-0342">GTP-binding</keyword>
<accession>A0A6V7UBT6</accession>
<keyword evidence="6" id="KW-1133">Transmembrane helix</keyword>
<feature type="domain" description="GB1/RHD3-type G" evidence="7">
    <location>
        <begin position="173"/>
        <end position="463"/>
    </location>
</feature>
<reference evidence="8 9" key="1">
    <citation type="submission" date="2020-08" db="EMBL/GenBank/DDBJ databases">
        <authorList>
            <person name="Koutsovoulos G."/>
            <person name="Danchin GJ E."/>
        </authorList>
    </citation>
    <scope>NUCLEOTIDE SEQUENCE [LARGE SCALE GENOMIC DNA]</scope>
</reference>
<evidence type="ECO:0000256" key="2">
    <source>
        <dbReference type="ARBA" id="ARBA00022801"/>
    </source>
</evidence>
<comment type="caution">
    <text evidence="8">The sequence shown here is derived from an EMBL/GenBank/DDBJ whole genome shotgun (WGS) entry which is preliminary data.</text>
</comment>
<dbReference type="EMBL" id="CAJEWN010000049">
    <property type="protein sequence ID" value="CAD2152029.1"/>
    <property type="molecule type" value="Genomic_DNA"/>
</dbReference>
<dbReference type="AlphaFoldDB" id="A0A6V7UBT6"/>